<dbReference type="InterPro" id="IPR001667">
    <property type="entry name" value="DDH_dom"/>
</dbReference>
<dbReference type="InterPro" id="IPR038763">
    <property type="entry name" value="DHH_sf"/>
</dbReference>
<dbReference type="NCBIfam" id="NF011443">
    <property type="entry name" value="PRK14869.1-5"/>
    <property type="match status" value="1"/>
</dbReference>
<proteinExistence type="predicted"/>
<dbReference type="PANTHER" id="PTHR12112:SF22">
    <property type="entry name" value="MANGANESE-DEPENDENT INORGANIC PYROPHOSPHATASE-RELATED"/>
    <property type="match status" value="1"/>
</dbReference>
<keyword evidence="8" id="KW-0129">CBS domain</keyword>
<dbReference type="Gene3D" id="3.40.1390.20">
    <property type="entry name" value="HprK N-terminal domain-like"/>
    <property type="match status" value="1"/>
</dbReference>
<dbReference type="InterPro" id="IPR004097">
    <property type="entry name" value="DHHA2"/>
</dbReference>
<comment type="cofactor">
    <cofactor evidence="1">
        <name>Mn(2+)</name>
        <dbReference type="ChEBI" id="CHEBI:29035"/>
    </cofactor>
</comment>
<keyword evidence="3" id="KW-0479">Metal-binding</keyword>
<dbReference type="Pfam" id="PF01368">
    <property type="entry name" value="DHH"/>
    <property type="match status" value="1"/>
</dbReference>
<dbReference type="InterPro" id="IPR028979">
    <property type="entry name" value="Ser_kin/Pase_Hpr-like_N_sf"/>
</dbReference>
<dbReference type="Gene3D" id="3.90.1640.10">
    <property type="entry name" value="inorganic pyrophosphatase (n-terminal core)"/>
    <property type="match status" value="2"/>
</dbReference>
<dbReference type="InterPro" id="IPR010766">
    <property type="entry name" value="DRTGG"/>
</dbReference>
<keyword evidence="5" id="KW-0464">Manganese</keyword>
<dbReference type="SUPFAM" id="SSF54631">
    <property type="entry name" value="CBS-domain pair"/>
    <property type="match status" value="1"/>
</dbReference>
<name>A0A517DUN5_9FIRM</name>
<feature type="domain" description="CBS" evidence="9">
    <location>
        <begin position="73"/>
        <end position="132"/>
    </location>
</feature>
<dbReference type="SUPFAM" id="SSF64182">
    <property type="entry name" value="DHH phosphoesterases"/>
    <property type="match status" value="1"/>
</dbReference>
<dbReference type="GO" id="GO:0004427">
    <property type="term" value="F:inorganic diphosphate phosphatase activity"/>
    <property type="evidence" value="ECO:0007669"/>
    <property type="project" value="UniProtKB-EC"/>
</dbReference>
<evidence type="ECO:0000313" key="11">
    <source>
        <dbReference type="Proteomes" id="UP000320776"/>
    </source>
</evidence>
<reference evidence="10 11" key="1">
    <citation type="submission" date="2019-02" db="EMBL/GenBank/DDBJ databases">
        <title>Closed genome of Sporomusa termitida DSM 4440.</title>
        <authorList>
            <person name="Poehlein A."/>
            <person name="Daniel R."/>
        </authorList>
    </citation>
    <scope>NUCLEOTIDE SEQUENCE [LARGE SCALE GENOMIC DNA]</scope>
    <source>
        <strain evidence="10 11">DSM 4440</strain>
    </source>
</reference>
<dbReference type="Gene3D" id="3.10.580.10">
    <property type="entry name" value="CBS-domain"/>
    <property type="match status" value="1"/>
</dbReference>
<dbReference type="EC" id="3.6.1.1" evidence="2"/>
<evidence type="ECO:0000256" key="6">
    <source>
        <dbReference type="ARBA" id="ARBA00032535"/>
    </source>
</evidence>
<dbReference type="GO" id="GO:0005737">
    <property type="term" value="C:cytoplasm"/>
    <property type="evidence" value="ECO:0007669"/>
    <property type="project" value="InterPro"/>
</dbReference>
<dbReference type="OrthoDB" id="9766150at2"/>
<dbReference type="Proteomes" id="UP000320776">
    <property type="component" value="Chromosome"/>
</dbReference>
<evidence type="ECO:0000256" key="8">
    <source>
        <dbReference type="PROSITE-ProRule" id="PRU00703"/>
    </source>
</evidence>
<gene>
    <name evidence="10" type="ORF">SPTER_24250</name>
</gene>
<evidence type="ECO:0000313" key="10">
    <source>
        <dbReference type="EMBL" id="QDR81070.1"/>
    </source>
</evidence>
<evidence type="ECO:0000256" key="5">
    <source>
        <dbReference type="ARBA" id="ARBA00023211"/>
    </source>
</evidence>
<evidence type="ECO:0000256" key="3">
    <source>
        <dbReference type="ARBA" id="ARBA00022723"/>
    </source>
</evidence>
<dbReference type="PROSITE" id="PS51371">
    <property type="entry name" value="CBS"/>
    <property type="match status" value="1"/>
</dbReference>
<dbReference type="FunFam" id="3.90.1640.10:FF:000001">
    <property type="entry name" value="Probable manganese-dependent inorganic pyrophosphatase"/>
    <property type="match status" value="1"/>
</dbReference>
<dbReference type="Pfam" id="PF00571">
    <property type="entry name" value="CBS"/>
    <property type="match status" value="2"/>
</dbReference>
<dbReference type="SMART" id="SM00116">
    <property type="entry name" value="CBS"/>
    <property type="match status" value="2"/>
</dbReference>
<dbReference type="NCBIfam" id="NF011442">
    <property type="entry name" value="PRK14869.1-4"/>
    <property type="match status" value="1"/>
</dbReference>
<dbReference type="EMBL" id="CP036259">
    <property type="protein sequence ID" value="QDR81070.1"/>
    <property type="molecule type" value="Genomic_DNA"/>
</dbReference>
<dbReference type="InterPro" id="IPR046342">
    <property type="entry name" value="CBS_dom_sf"/>
</dbReference>
<dbReference type="KEGG" id="sted:SPTER_24250"/>
<evidence type="ECO:0000256" key="4">
    <source>
        <dbReference type="ARBA" id="ARBA00022801"/>
    </source>
</evidence>
<dbReference type="SMART" id="SM01131">
    <property type="entry name" value="DHHA2"/>
    <property type="match status" value="1"/>
</dbReference>
<dbReference type="RefSeq" id="WP_144350608.1">
    <property type="nucleotide sequence ID" value="NZ_CP036259.1"/>
</dbReference>
<evidence type="ECO:0000256" key="1">
    <source>
        <dbReference type="ARBA" id="ARBA00001936"/>
    </source>
</evidence>
<dbReference type="InterPro" id="IPR038222">
    <property type="entry name" value="DHHA2_dom_sf"/>
</dbReference>
<dbReference type="Pfam" id="PF02833">
    <property type="entry name" value="DHHA2"/>
    <property type="match status" value="1"/>
</dbReference>
<organism evidence="10 11">
    <name type="scientific">Sporomusa termitida</name>
    <dbReference type="NCBI Taxonomy" id="2377"/>
    <lineage>
        <taxon>Bacteria</taxon>
        <taxon>Bacillati</taxon>
        <taxon>Bacillota</taxon>
        <taxon>Negativicutes</taxon>
        <taxon>Selenomonadales</taxon>
        <taxon>Sporomusaceae</taxon>
        <taxon>Sporomusa</taxon>
    </lineage>
</organism>
<dbReference type="Gene3D" id="3.10.310.20">
    <property type="entry name" value="DHHA2 domain"/>
    <property type="match status" value="1"/>
</dbReference>
<dbReference type="PANTHER" id="PTHR12112">
    <property type="entry name" value="BNIP - RELATED"/>
    <property type="match status" value="1"/>
</dbReference>
<dbReference type="InterPro" id="IPR000644">
    <property type="entry name" value="CBS_dom"/>
</dbReference>
<dbReference type="Pfam" id="PF07085">
    <property type="entry name" value="DRTGG"/>
    <property type="match status" value="1"/>
</dbReference>
<keyword evidence="11" id="KW-1185">Reference proteome</keyword>
<evidence type="ECO:0000256" key="2">
    <source>
        <dbReference type="ARBA" id="ARBA00012146"/>
    </source>
</evidence>
<protein>
    <recommendedName>
        <fullName evidence="2">inorganic diphosphatase</fullName>
        <ecNumber evidence="2">3.6.1.1</ecNumber>
    </recommendedName>
    <alternativeName>
        <fullName evidence="6">Pyrophosphate phospho-hydrolase</fullName>
    </alternativeName>
</protein>
<dbReference type="AlphaFoldDB" id="A0A517DUN5"/>
<sequence>MSKPIYIIGHRNPDTDSICSAIAYAHLKQALGEHVIPARAGKINAETKYVLDLLGIKPPALILDMYPRAKDVMREHSITIHPWNTLRELGQLIKQYSVKSIPVVEADGSLVGMVTVGDLAERYVNELGMQDLRETGVDYAGILRCLNGTLICGGDLTCRLEGRVKIAASRTQTMGKVIKPGDIVLVGNRTNVQLTCIEAGIACLIITGGFEVAPEVEAAARAAGTYIIRAPYDTYTCGRLINQSIPVGKVMKANVTAFKPDDMVADMKEIIIRTGYRNYPVVQNGRMVGLIDRDRLIVPDRNQIILVDHNERSQAVDGIEETKIVEIIDHHRLGGMETSEPIFIKHEPVGSTATIVANMHWHRNVPLPADIAGLLLAAILSDTVLFKSPTATDKDRDAAYKLAAIAGLDIQDFGMAMLKAGSVIDKLTPGDIVASDLKEFQIGEYYVAISQISVMDQKDVLQQQAQLKAAMQAICEKEQYNMAILLITGILDEATYLLHYGQPARVVTIAFGEPCPDGTWYLPGVMSRKKQVVPPLIDAARRL</sequence>
<dbReference type="SUPFAM" id="SSF75138">
    <property type="entry name" value="HprK N-terminal domain-like"/>
    <property type="match status" value="1"/>
</dbReference>
<dbReference type="GO" id="GO:0046872">
    <property type="term" value="F:metal ion binding"/>
    <property type="evidence" value="ECO:0007669"/>
    <property type="project" value="UniProtKB-KW"/>
</dbReference>
<accession>A0A517DUN5</accession>
<keyword evidence="4 10" id="KW-0378">Hydrolase</keyword>
<evidence type="ECO:0000256" key="7">
    <source>
        <dbReference type="ARBA" id="ARBA00047820"/>
    </source>
</evidence>
<dbReference type="NCBIfam" id="NF003877">
    <property type="entry name" value="PRK05427.1"/>
    <property type="match status" value="1"/>
</dbReference>
<evidence type="ECO:0000259" key="9">
    <source>
        <dbReference type="PROSITE" id="PS51371"/>
    </source>
</evidence>
<comment type="catalytic activity">
    <reaction evidence="7">
        <text>diphosphate + H2O = 2 phosphate + H(+)</text>
        <dbReference type="Rhea" id="RHEA:24576"/>
        <dbReference type="ChEBI" id="CHEBI:15377"/>
        <dbReference type="ChEBI" id="CHEBI:15378"/>
        <dbReference type="ChEBI" id="CHEBI:33019"/>
        <dbReference type="ChEBI" id="CHEBI:43474"/>
        <dbReference type="EC" id="3.6.1.1"/>
    </reaction>
</comment>